<reference evidence="1" key="2">
    <citation type="journal article" date="2012" name="PLoS ONE">
        <title>A Deeply Branching Thermophilic Bacterium with an Ancient Acetyl-CoA Pathway Dominates a Subsurface Ecosystem.</title>
        <authorList>
            <person name="Takami H."/>
            <person name="Noguchi H."/>
            <person name="Takaki Y."/>
            <person name="Uchiyama I."/>
            <person name="Toyoda A."/>
            <person name="Nishi S."/>
            <person name="Chee G.-J."/>
            <person name="Arai W."/>
            <person name="Nunoura T."/>
            <person name="Itoh T."/>
            <person name="Hattori M."/>
            <person name="Takai K."/>
        </authorList>
    </citation>
    <scope>NUCLEOTIDE SEQUENCE</scope>
</reference>
<sequence>MHFVFFLGLSWAQYLTPFLLSSGEAQASLTNEPITANPAAFFPAARWAFRFSSAFYLPAPELAFRIGGVSFRWDSLQGMHLLLQQWNFDKLSQWETGMGYGLRLLRGRVLLATRGRLLSTNFSEYGRIHRFTPDVGVRIELSPSVALGGYGYNLLAQGWGLLPGSLRYGIGLAYGPAPSTRLLIDVSQTGQAPPQIHTAAEYSPHSNLTLRTGVGLPILTVGGGFALRYKKVAIEVGYRYQPTTGSWCAVGLAFP</sequence>
<reference evidence="1" key="1">
    <citation type="journal article" date="2005" name="Environ. Microbiol.">
        <title>Genetic and functional properties of uncultivated thermophilic crenarchaeotes from a subsurface gold mine as revealed by analysis of genome fragments.</title>
        <authorList>
            <person name="Nunoura T."/>
            <person name="Hirayama H."/>
            <person name="Takami H."/>
            <person name="Oida H."/>
            <person name="Nishi S."/>
            <person name="Shimamura S."/>
            <person name="Suzuki Y."/>
            <person name="Inagaki F."/>
            <person name="Takai K."/>
            <person name="Nealson K.H."/>
            <person name="Horikoshi K."/>
        </authorList>
    </citation>
    <scope>NUCLEOTIDE SEQUENCE</scope>
</reference>
<organism evidence="1">
    <name type="scientific">uncultured Bacteroidota bacterium</name>
    <dbReference type="NCBI Taxonomy" id="152509"/>
    <lineage>
        <taxon>Bacteria</taxon>
        <taxon>Pseudomonadati</taxon>
        <taxon>Bacteroidota</taxon>
        <taxon>environmental samples</taxon>
    </lineage>
</organism>
<gene>
    <name evidence="1" type="ORF">HGMM_F50F04C30</name>
</gene>
<accession>H5SMT1</accession>
<proteinExistence type="predicted"/>
<name>H5SMT1_9BACT</name>
<dbReference type="EMBL" id="AP011776">
    <property type="protein sequence ID" value="BAL57467.1"/>
    <property type="molecule type" value="Genomic_DNA"/>
</dbReference>
<dbReference type="AlphaFoldDB" id="H5SMT1"/>
<protein>
    <submittedName>
        <fullName evidence="1">Uncharacterized protein</fullName>
    </submittedName>
</protein>
<evidence type="ECO:0000313" key="1">
    <source>
        <dbReference type="EMBL" id="BAL57467.1"/>
    </source>
</evidence>